<comment type="function">
    <text evidence="1">Causes loosening and extension of plant cell walls by disrupting non-covalent bonding between cellulose microfibrils and matrix glucans. No enzymatic activity has been found.</text>
</comment>
<dbReference type="EnsemblPlants" id="Pp3c24_9260V3.1">
    <property type="protein sequence ID" value="PAC:32909044.CDS.1"/>
    <property type="gene ID" value="Pp3c24_9260"/>
</dbReference>
<dbReference type="EMBL" id="ABEU02000024">
    <property type="protein sequence ID" value="PNR28242.1"/>
    <property type="molecule type" value="Genomic_DNA"/>
</dbReference>
<keyword evidence="1" id="KW-0961">Cell wall biogenesis/degradation</keyword>
<dbReference type="PANTHER" id="PTHR31867">
    <property type="entry name" value="EXPANSIN-A15"/>
    <property type="match status" value="1"/>
</dbReference>
<evidence type="ECO:0000313" key="5">
    <source>
        <dbReference type="Proteomes" id="UP000006727"/>
    </source>
</evidence>
<keyword evidence="1" id="KW-0134">Cell wall</keyword>
<comment type="similarity">
    <text evidence="1">Belongs to the expansin family. Expansin A subfamily.</text>
</comment>
<sequence length="135" mass="15243">MTNEFLFSLTKQVRCAKRGGVRFTVGGNPWFLMVLIHNVGGAGNVVAVRIKCPYTGWVPMYRNWGALWTVRTKMSGPLSFVVTTSDRRSLVLRNVVRNGWRFGQTWAMKARCGGSGAGTRGSWEVMMKRRWTLLV</sequence>
<dbReference type="EnsemblPlants" id="Pp3c24_9260V3.2">
    <property type="protein sequence ID" value="PAC:32909045.CDS.1"/>
    <property type="gene ID" value="Pp3c24_9260"/>
</dbReference>
<feature type="domain" description="Expansin-like CBD" evidence="2">
    <location>
        <begin position="30"/>
        <end position="108"/>
    </location>
</feature>
<keyword evidence="1" id="KW-0964">Secreted</keyword>
<dbReference type="SUPFAM" id="SSF49590">
    <property type="entry name" value="PHL pollen allergen"/>
    <property type="match status" value="1"/>
</dbReference>
<reference evidence="4" key="3">
    <citation type="submission" date="2020-12" db="UniProtKB">
        <authorList>
            <consortium name="EnsemblPlants"/>
        </authorList>
    </citation>
    <scope>IDENTIFICATION</scope>
</reference>
<gene>
    <name evidence="4" type="primary">LOC112276568</name>
    <name evidence="3" type="ORF">PHYPA_028834</name>
</gene>
<accession>A0A2K1IG38</accession>
<evidence type="ECO:0000259" key="2">
    <source>
        <dbReference type="PROSITE" id="PS50843"/>
    </source>
</evidence>
<dbReference type="InterPro" id="IPR007117">
    <property type="entry name" value="Expansin_CBD"/>
</dbReference>
<dbReference type="Pfam" id="PF01357">
    <property type="entry name" value="Expansin_C"/>
    <property type="match status" value="1"/>
</dbReference>
<comment type="subcellular location">
    <subcellularLocation>
        <location evidence="1">Secreted</location>
        <location evidence="1">Cell wall</location>
    </subcellularLocation>
    <subcellularLocation>
        <location evidence="1">Membrane</location>
        <topology evidence="1">Peripheral membrane protein</topology>
    </subcellularLocation>
</comment>
<dbReference type="PROSITE" id="PS50843">
    <property type="entry name" value="EXPANSIN_CBD"/>
    <property type="match status" value="1"/>
</dbReference>
<dbReference type="Gramene" id="Pp3c24_9260V3.2">
    <property type="protein sequence ID" value="PAC:32909045.CDS.1"/>
    <property type="gene ID" value="Pp3c24_9260"/>
</dbReference>
<dbReference type="Gene3D" id="2.60.40.760">
    <property type="entry name" value="Expansin, cellulose-binding-like domain"/>
    <property type="match status" value="1"/>
</dbReference>
<dbReference type="Gramene" id="Pp3c24_9260V3.1">
    <property type="protein sequence ID" value="PAC:32909044.CDS.1"/>
    <property type="gene ID" value="Pp3c24_9260"/>
</dbReference>
<dbReference type="AlphaFoldDB" id="A0A2K1IG38"/>
<proteinExistence type="inferred from homology"/>
<dbReference type="InterPro" id="IPR036749">
    <property type="entry name" value="Expansin_CBD_sf"/>
</dbReference>
<evidence type="ECO:0000256" key="1">
    <source>
        <dbReference type="RuleBase" id="RU365023"/>
    </source>
</evidence>
<organism evidence="3">
    <name type="scientific">Physcomitrium patens</name>
    <name type="common">Spreading-leaved earth moss</name>
    <name type="synonym">Physcomitrella patens</name>
    <dbReference type="NCBI Taxonomy" id="3218"/>
    <lineage>
        <taxon>Eukaryota</taxon>
        <taxon>Viridiplantae</taxon>
        <taxon>Streptophyta</taxon>
        <taxon>Embryophyta</taxon>
        <taxon>Bryophyta</taxon>
        <taxon>Bryophytina</taxon>
        <taxon>Bryopsida</taxon>
        <taxon>Funariidae</taxon>
        <taxon>Funariales</taxon>
        <taxon>Funariaceae</taxon>
        <taxon>Physcomitrium</taxon>
    </lineage>
</organism>
<keyword evidence="5" id="KW-1185">Reference proteome</keyword>
<reference evidence="3 5" key="2">
    <citation type="journal article" date="2018" name="Plant J.">
        <title>The Physcomitrella patens chromosome-scale assembly reveals moss genome structure and evolution.</title>
        <authorList>
            <person name="Lang D."/>
            <person name="Ullrich K.K."/>
            <person name="Murat F."/>
            <person name="Fuchs J."/>
            <person name="Jenkins J."/>
            <person name="Haas F.B."/>
            <person name="Piednoel M."/>
            <person name="Gundlach H."/>
            <person name="Van Bel M."/>
            <person name="Meyberg R."/>
            <person name="Vives C."/>
            <person name="Morata J."/>
            <person name="Symeonidi A."/>
            <person name="Hiss M."/>
            <person name="Muchero W."/>
            <person name="Kamisugi Y."/>
            <person name="Saleh O."/>
            <person name="Blanc G."/>
            <person name="Decker E.L."/>
            <person name="van Gessel N."/>
            <person name="Grimwood J."/>
            <person name="Hayes R.D."/>
            <person name="Graham S.W."/>
            <person name="Gunter L.E."/>
            <person name="McDaniel S.F."/>
            <person name="Hoernstein S.N.W."/>
            <person name="Larsson A."/>
            <person name="Li F.W."/>
            <person name="Perroud P.F."/>
            <person name="Phillips J."/>
            <person name="Ranjan P."/>
            <person name="Rokshar D.S."/>
            <person name="Rothfels C.J."/>
            <person name="Schneider L."/>
            <person name="Shu S."/>
            <person name="Stevenson D.W."/>
            <person name="Thummler F."/>
            <person name="Tillich M."/>
            <person name="Villarreal Aguilar J.C."/>
            <person name="Widiez T."/>
            <person name="Wong G.K."/>
            <person name="Wymore A."/>
            <person name="Zhang Y."/>
            <person name="Zimmer A.D."/>
            <person name="Quatrano R.S."/>
            <person name="Mayer K.F.X."/>
            <person name="Goodstein D."/>
            <person name="Casacuberta J.M."/>
            <person name="Vandepoele K."/>
            <person name="Reski R."/>
            <person name="Cuming A.C."/>
            <person name="Tuskan G.A."/>
            <person name="Maumus F."/>
            <person name="Salse J."/>
            <person name="Schmutz J."/>
            <person name="Rensing S.A."/>
        </authorList>
    </citation>
    <scope>NUCLEOTIDE SEQUENCE [LARGE SCALE GENOMIC DNA]</scope>
    <source>
        <strain evidence="4 5">cv. Gransden 2004</strain>
    </source>
</reference>
<dbReference type="InterPro" id="IPR002963">
    <property type="entry name" value="Expansin"/>
</dbReference>
<dbReference type="Proteomes" id="UP000006727">
    <property type="component" value="Chromosome 24"/>
</dbReference>
<dbReference type="OrthoDB" id="5823761at2759"/>
<evidence type="ECO:0000313" key="4">
    <source>
        <dbReference type="EnsemblPlants" id="PAC:32909044.CDS.1"/>
    </source>
</evidence>
<reference evidence="3 5" key="1">
    <citation type="journal article" date="2008" name="Science">
        <title>The Physcomitrella genome reveals evolutionary insights into the conquest of land by plants.</title>
        <authorList>
            <person name="Rensing S."/>
            <person name="Lang D."/>
            <person name="Zimmer A."/>
            <person name="Terry A."/>
            <person name="Salamov A."/>
            <person name="Shapiro H."/>
            <person name="Nishiyama T."/>
            <person name="Perroud P.-F."/>
            <person name="Lindquist E."/>
            <person name="Kamisugi Y."/>
            <person name="Tanahashi T."/>
            <person name="Sakakibara K."/>
            <person name="Fujita T."/>
            <person name="Oishi K."/>
            <person name="Shin-I T."/>
            <person name="Kuroki Y."/>
            <person name="Toyoda A."/>
            <person name="Suzuki Y."/>
            <person name="Hashimoto A."/>
            <person name="Yamaguchi K."/>
            <person name="Sugano A."/>
            <person name="Kohara Y."/>
            <person name="Fujiyama A."/>
            <person name="Anterola A."/>
            <person name="Aoki S."/>
            <person name="Ashton N."/>
            <person name="Barbazuk W.B."/>
            <person name="Barker E."/>
            <person name="Bennetzen J."/>
            <person name="Bezanilla M."/>
            <person name="Blankenship R."/>
            <person name="Cho S.H."/>
            <person name="Dutcher S."/>
            <person name="Estelle M."/>
            <person name="Fawcett J.A."/>
            <person name="Gundlach H."/>
            <person name="Hanada K."/>
            <person name="Heyl A."/>
            <person name="Hicks K.A."/>
            <person name="Hugh J."/>
            <person name="Lohr M."/>
            <person name="Mayer K."/>
            <person name="Melkozernov A."/>
            <person name="Murata T."/>
            <person name="Nelson D."/>
            <person name="Pils B."/>
            <person name="Prigge M."/>
            <person name="Reiss B."/>
            <person name="Renner T."/>
            <person name="Rombauts S."/>
            <person name="Rushton P."/>
            <person name="Sanderfoot A."/>
            <person name="Schween G."/>
            <person name="Shiu S.-H."/>
            <person name="Stueber K."/>
            <person name="Theodoulou F.L."/>
            <person name="Tu H."/>
            <person name="Van de Peer Y."/>
            <person name="Verrier P.J."/>
            <person name="Waters E."/>
            <person name="Wood A."/>
            <person name="Yang L."/>
            <person name="Cove D."/>
            <person name="Cuming A."/>
            <person name="Hasebe M."/>
            <person name="Lucas S."/>
            <person name="Mishler D.B."/>
            <person name="Reski R."/>
            <person name="Grigoriev I."/>
            <person name="Quatrano R.S."/>
            <person name="Boore J.L."/>
        </authorList>
    </citation>
    <scope>NUCLEOTIDE SEQUENCE [LARGE SCALE GENOMIC DNA]</scope>
    <source>
        <strain evidence="4 5">cv. Gransden 2004</strain>
    </source>
</reference>
<name>A0A2K1IG38_PHYPA</name>
<dbReference type="GO" id="GO:0009664">
    <property type="term" value="P:plant-type cell wall organization"/>
    <property type="evidence" value="ECO:0007669"/>
    <property type="project" value="InterPro"/>
</dbReference>
<dbReference type="GO" id="GO:0016020">
    <property type="term" value="C:membrane"/>
    <property type="evidence" value="ECO:0007669"/>
    <property type="project" value="UniProtKB-SubCell"/>
</dbReference>
<evidence type="ECO:0000313" key="3">
    <source>
        <dbReference type="EMBL" id="PNR28242.1"/>
    </source>
</evidence>
<dbReference type="PRINTS" id="PR01226">
    <property type="entry name" value="EXPANSIN"/>
</dbReference>
<protein>
    <recommendedName>
        <fullName evidence="1">Expansin</fullName>
    </recommendedName>
</protein>